<proteinExistence type="predicted"/>
<feature type="domain" description="C2H2-type" evidence="8">
    <location>
        <begin position="27"/>
        <end position="54"/>
    </location>
</feature>
<feature type="non-terminal residue" evidence="9">
    <location>
        <position position="99"/>
    </location>
</feature>
<organism evidence="9 10">
    <name type="scientific">Pristionchus mayeri</name>
    <dbReference type="NCBI Taxonomy" id="1317129"/>
    <lineage>
        <taxon>Eukaryota</taxon>
        <taxon>Metazoa</taxon>
        <taxon>Ecdysozoa</taxon>
        <taxon>Nematoda</taxon>
        <taxon>Chromadorea</taxon>
        <taxon>Rhabditida</taxon>
        <taxon>Rhabditina</taxon>
        <taxon>Diplogasteromorpha</taxon>
        <taxon>Diplogasteroidea</taxon>
        <taxon>Neodiplogasteridae</taxon>
        <taxon>Pristionchus</taxon>
    </lineage>
</organism>
<keyword evidence="2" id="KW-0479">Metal-binding</keyword>
<dbReference type="Proteomes" id="UP001328107">
    <property type="component" value="Unassembled WGS sequence"/>
</dbReference>
<dbReference type="PANTHER" id="PTHR24394:SF44">
    <property type="entry name" value="ZINC FINGER PROTEIN 271-LIKE"/>
    <property type="match status" value="1"/>
</dbReference>
<evidence type="ECO:0000256" key="1">
    <source>
        <dbReference type="ARBA" id="ARBA00004123"/>
    </source>
</evidence>
<accession>A0AAN5I2J5</accession>
<protein>
    <recommendedName>
        <fullName evidence="8">C2H2-type domain-containing protein</fullName>
    </recommendedName>
</protein>
<gene>
    <name evidence="9" type="ORF">PMAYCL1PPCAC_19559</name>
</gene>
<evidence type="ECO:0000256" key="7">
    <source>
        <dbReference type="PROSITE-ProRule" id="PRU00042"/>
    </source>
</evidence>
<evidence type="ECO:0000256" key="2">
    <source>
        <dbReference type="ARBA" id="ARBA00022723"/>
    </source>
</evidence>
<dbReference type="Gene3D" id="3.30.160.60">
    <property type="entry name" value="Classic Zinc Finger"/>
    <property type="match status" value="2"/>
</dbReference>
<keyword evidence="10" id="KW-1185">Reference proteome</keyword>
<keyword evidence="5" id="KW-0862">Zinc</keyword>
<feature type="domain" description="C2H2-type" evidence="8">
    <location>
        <begin position="55"/>
        <end position="78"/>
    </location>
</feature>
<dbReference type="Pfam" id="PF00096">
    <property type="entry name" value="zf-C2H2"/>
    <property type="match status" value="2"/>
</dbReference>
<reference evidence="10" key="1">
    <citation type="submission" date="2022-10" db="EMBL/GenBank/DDBJ databases">
        <title>Genome assembly of Pristionchus species.</title>
        <authorList>
            <person name="Yoshida K."/>
            <person name="Sommer R.J."/>
        </authorList>
    </citation>
    <scope>NUCLEOTIDE SEQUENCE [LARGE SCALE GENOMIC DNA]</scope>
    <source>
        <strain evidence="10">RS5460</strain>
    </source>
</reference>
<dbReference type="EMBL" id="BTRK01000004">
    <property type="protein sequence ID" value="GMR49364.1"/>
    <property type="molecule type" value="Genomic_DNA"/>
</dbReference>
<keyword evidence="6" id="KW-0539">Nucleus</keyword>
<evidence type="ECO:0000313" key="10">
    <source>
        <dbReference type="Proteomes" id="UP001328107"/>
    </source>
</evidence>
<keyword evidence="3" id="KW-0677">Repeat</keyword>
<comment type="caution">
    <text evidence="9">The sequence shown here is derived from an EMBL/GenBank/DDBJ whole genome shotgun (WGS) entry which is preliminary data.</text>
</comment>
<keyword evidence="4 7" id="KW-0863">Zinc-finger</keyword>
<evidence type="ECO:0000256" key="5">
    <source>
        <dbReference type="ARBA" id="ARBA00022833"/>
    </source>
</evidence>
<comment type="subcellular location">
    <subcellularLocation>
        <location evidence="1">Nucleus</location>
    </subcellularLocation>
</comment>
<evidence type="ECO:0000256" key="3">
    <source>
        <dbReference type="ARBA" id="ARBA00022737"/>
    </source>
</evidence>
<dbReference type="GO" id="GO:0008270">
    <property type="term" value="F:zinc ion binding"/>
    <property type="evidence" value="ECO:0007669"/>
    <property type="project" value="UniProtKB-KW"/>
</dbReference>
<dbReference type="PROSITE" id="PS00028">
    <property type="entry name" value="ZINC_FINGER_C2H2_1"/>
    <property type="match status" value="2"/>
</dbReference>
<evidence type="ECO:0000313" key="9">
    <source>
        <dbReference type="EMBL" id="GMR49364.1"/>
    </source>
</evidence>
<dbReference type="GO" id="GO:0000981">
    <property type="term" value="F:DNA-binding transcription factor activity, RNA polymerase II-specific"/>
    <property type="evidence" value="ECO:0007669"/>
    <property type="project" value="TreeGrafter"/>
</dbReference>
<dbReference type="PROSITE" id="PS50157">
    <property type="entry name" value="ZINC_FINGER_C2H2_2"/>
    <property type="match status" value="2"/>
</dbReference>
<sequence>MYCPSTGKSRPLNQFISLRVLSSDGKFLCPECGQKCKHQTSFDMHMLLHSDARPFPCHYCEESFRSNGEMNRHIRLVHKLQPYVCHTCGMDFFLKSGLK</sequence>
<dbReference type="GO" id="GO:0005634">
    <property type="term" value="C:nucleus"/>
    <property type="evidence" value="ECO:0007669"/>
    <property type="project" value="UniProtKB-SubCell"/>
</dbReference>
<evidence type="ECO:0000256" key="6">
    <source>
        <dbReference type="ARBA" id="ARBA00023242"/>
    </source>
</evidence>
<dbReference type="InterPro" id="IPR036236">
    <property type="entry name" value="Znf_C2H2_sf"/>
</dbReference>
<dbReference type="SMART" id="SM00355">
    <property type="entry name" value="ZnF_C2H2"/>
    <property type="match status" value="2"/>
</dbReference>
<name>A0AAN5I2J5_9BILA</name>
<dbReference type="SUPFAM" id="SSF57667">
    <property type="entry name" value="beta-beta-alpha zinc fingers"/>
    <property type="match status" value="2"/>
</dbReference>
<evidence type="ECO:0000259" key="8">
    <source>
        <dbReference type="PROSITE" id="PS50157"/>
    </source>
</evidence>
<dbReference type="PANTHER" id="PTHR24394">
    <property type="entry name" value="ZINC FINGER PROTEIN"/>
    <property type="match status" value="1"/>
</dbReference>
<evidence type="ECO:0000256" key="4">
    <source>
        <dbReference type="ARBA" id="ARBA00022771"/>
    </source>
</evidence>
<dbReference type="AlphaFoldDB" id="A0AAN5I2J5"/>
<dbReference type="InterPro" id="IPR013087">
    <property type="entry name" value="Znf_C2H2_type"/>
</dbReference>